<evidence type="ECO:0000313" key="3">
    <source>
        <dbReference type="EMBL" id="MPY42363.1"/>
    </source>
</evidence>
<feature type="compositionally biased region" description="Gly residues" evidence="1">
    <location>
        <begin position="187"/>
        <end position="202"/>
    </location>
</feature>
<dbReference type="PROSITE" id="PS51257">
    <property type="entry name" value="PROKAR_LIPOPROTEIN"/>
    <property type="match status" value="1"/>
</dbReference>
<keyword evidence="2" id="KW-0732">Signal</keyword>
<accession>A0A5N8W4E9</accession>
<dbReference type="OrthoDB" id="4828536at2"/>
<dbReference type="Proteomes" id="UP000326979">
    <property type="component" value="Unassembled WGS sequence"/>
</dbReference>
<organism evidence="3 4">
    <name type="scientific">Streptomyces phyllanthi</name>
    <dbReference type="NCBI Taxonomy" id="1803180"/>
    <lineage>
        <taxon>Bacteria</taxon>
        <taxon>Bacillati</taxon>
        <taxon>Actinomycetota</taxon>
        <taxon>Actinomycetes</taxon>
        <taxon>Kitasatosporales</taxon>
        <taxon>Streptomycetaceae</taxon>
        <taxon>Streptomyces</taxon>
    </lineage>
</organism>
<dbReference type="EMBL" id="VJZE01000148">
    <property type="protein sequence ID" value="MPY42363.1"/>
    <property type="molecule type" value="Genomic_DNA"/>
</dbReference>
<dbReference type="RefSeq" id="WP_152786637.1">
    <property type="nucleotide sequence ID" value="NZ_BAABEQ010000025.1"/>
</dbReference>
<sequence length="226" mass="23371">MFRAQRVLLPLALLPLLLTACGNEKVVVGASQPVRPVPDRAELRARAEALGLAPELVYVTEPSGFTLARQSVGVYGGDGFSSTYWSEKSGARFLLSVDRGTMTATNCPKQPVGQVTGEPVTCERDGDAWYRASGGLHEYAVPEKGHVVRVSGDTAEVGRDVLRAAAEAARRPTDSELAFLLPKPHHGGPGGPGGSGGPGGVVGPVERGDLPPVGDGAPNNEVGTTG</sequence>
<feature type="region of interest" description="Disordered" evidence="1">
    <location>
        <begin position="180"/>
        <end position="226"/>
    </location>
</feature>
<feature type="signal peptide" evidence="2">
    <location>
        <begin position="1"/>
        <end position="20"/>
    </location>
</feature>
<protein>
    <recommendedName>
        <fullName evidence="5">Membrane lipoprotein</fullName>
    </recommendedName>
</protein>
<name>A0A5N8W4E9_9ACTN</name>
<evidence type="ECO:0000256" key="2">
    <source>
        <dbReference type="SAM" id="SignalP"/>
    </source>
</evidence>
<proteinExistence type="predicted"/>
<keyword evidence="4" id="KW-1185">Reference proteome</keyword>
<reference evidence="3 4" key="1">
    <citation type="submission" date="2019-07" db="EMBL/GenBank/DDBJ databases">
        <title>New species of Amycolatopsis and Streptomyces.</title>
        <authorList>
            <person name="Duangmal K."/>
            <person name="Teo W.F.A."/>
            <person name="Lipun K."/>
        </authorList>
    </citation>
    <scope>NUCLEOTIDE SEQUENCE [LARGE SCALE GENOMIC DNA]</scope>
    <source>
        <strain evidence="3 4">TISTR 2346</strain>
    </source>
</reference>
<dbReference type="AlphaFoldDB" id="A0A5N8W4E9"/>
<evidence type="ECO:0000313" key="4">
    <source>
        <dbReference type="Proteomes" id="UP000326979"/>
    </source>
</evidence>
<feature type="chain" id="PRO_5038948088" description="Membrane lipoprotein" evidence="2">
    <location>
        <begin position="21"/>
        <end position="226"/>
    </location>
</feature>
<comment type="caution">
    <text evidence="3">The sequence shown here is derived from an EMBL/GenBank/DDBJ whole genome shotgun (WGS) entry which is preliminary data.</text>
</comment>
<gene>
    <name evidence="3" type="ORF">FNH04_21375</name>
</gene>
<evidence type="ECO:0008006" key="5">
    <source>
        <dbReference type="Google" id="ProtNLM"/>
    </source>
</evidence>
<evidence type="ECO:0000256" key="1">
    <source>
        <dbReference type="SAM" id="MobiDB-lite"/>
    </source>
</evidence>